<accession>A0ABU8VVR3</accession>
<name>A0ABU8VVR3_9BURK</name>
<reference evidence="1 2" key="1">
    <citation type="submission" date="2024-03" db="EMBL/GenBank/DDBJ databases">
        <title>Novel species of the genus Variovorax.</title>
        <authorList>
            <person name="Liu Q."/>
            <person name="Xin Y.-H."/>
        </authorList>
    </citation>
    <scope>NUCLEOTIDE SEQUENCE [LARGE SCALE GENOMIC DNA]</scope>
    <source>
        <strain evidence="1 2">KACC 18501</strain>
    </source>
</reference>
<organism evidence="1 2">
    <name type="scientific">Variovorax humicola</name>
    <dbReference type="NCBI Taxonomy" id="1769758"/>
    <lineage>
        <taxon>Bacteria</taxon>
        <taxon>Pseudomonadati</taxon>
        <taxon>Pseudomonadota</taxon>
        <taxon>Betaproteobacteria</taxon>
        <taxon>Burkholderiales</taxon>
        <taxon>Comamonadaceae</taxon>
        <taxon>Variovorax</taxon>
    </lineage>
</organism>
<protein>
    <recommendedName>
        <fullName evidence="3">Glycosyltransferase</fullName>
    </recommendedName>
</protein>
<dbReference type="EMBL" id="JBBKZV010000003">
    <property type="protein sequence ID" value="MEJ8821900.1"/>
    <property type="molecule type" value="Genomic_DNA"/>
</dbReference>
<evidence type="ECO:0000313" key="1">
    <source>
        <dbReference type="EMBL" id="MEJ8821900.1"/>
    </source>
</evidence>
<evidence type="ECO:0008006" key="3">
    <source>
        <dbReference type="Google" id="ProtNLM"/>
    </source>
</evidence>
<sequence length="320" mass="34939">MIIPDQAGGVMDYANVMAERMGDARVLTYRKDLNVDGDVVLLHVSGYGYSRYGAPFHLLSWVRRNKPRMKRFGVFMHEAYATSNRITSSVFWVWRAQRHVASQLAKHSDFWISNTTKVHAWLETQAGDLPHLWMPVFSNIGELAGLTGISRNKALVVFGSEPVRTGTWRAAGEALFRWAKASGIALHDIGSPLRDAEVAALLQTHGVIAHGRLPPDAVQQAFGKATYGLVAYSPHDVAKSGIFAAYCAHGLVPVLLSENTGNYDGLESGVHYLKGIPTTDPGPADVVRISQAAFDWYQGHSVGACVAAVDALLRPEAPHR</sequence>
<gene>
    <name evidence="1" type="ORF">WKW80_07600</name>
</gene>
<dbReference type="RefSeq" id="WP_340362950.1">
    <property type="nucleotide sequence ID" value="NZ_JBBKZV010000003.1"/>
</dbReference>
<evidence type="ECO:0000313" key="2">
    <source>
        <dbReference type="Proteomes" id="UP001363010"/>
    </source>
</evidence>
<proteinExistence type="predicted"/>
<keyword evidence="2" id="KW-1185">Reference proteome</keyword>
<dbReference type="Proteomes" id="UP001363010">
    <property type="component" value="Unassembled WGS sequence"/>
</dbReference>
<comment type="caution">
    <text evidence="1">The sequence shown here is derived from an EMBL/GenBank/DDBJ whole genome shotgun (WGS) entry which is preliminary data.</text>
</comment>